<dbReference type="SUPFAM" id="SSF50729">
    <property type="entry name" value="PH domain-like"/>
    <property type="match status" value="1"/>
</dbReference>
<evidence type="ECO:0000256" key="3">
    <source>
        <dbReference type="ARBA" id="ARBA00022468"/>
    </source>
</evidence>
<dbReference type="SMART" id="SM00105">
    <property type="entry name" value="ArfGap"/>
    <property type="match status" value="1"/>
</dbReference>
<dbReference type="GO" id="GO:0010008">
    <property type="term" value="C:endosome membrane"/>
    <property type="evidence" value="ECO:0007669"/>
    <property type="project" value="UniProtKB-SubCell"/>
</dbReference>
<dbReference type="SUPFAM" id="SSF103657">
    <property type="entry name" value="BAR/IMD domain-like"/>
    <property type="match status" value="1"/>
</dbReference>
<evidence type="ECO:0000313" key="20">
    <source>
        <dbReference type="Ensembl" id="ENSAMXP00005020633.1"/>
    </source>
</evidence>
<keyword evidence="6 15" id="KW-0677">Repeat</keyword>
<dbReference type="Gene3D" id="1.25.40.20">
    <property type="entry name" value="Ankyrin repeat-containing domain"/>
    <property type="match status" value="1"/>
</dbReference>
<comment type="domain">
    <text evidence="15">PH domain binds phospholipids including phosphatidic acid, phosphatidylinositol 3-phosphate, phosphatidylinositol 3,5-bisphosphate (PIP2) and phosphatidylinositol 3,4,5-trisphosphate (PIP3). May mediate protein binding to PIP2 or PIP3 containing membranes.</text>
</comment>
<dbReference type="GO" id="GO:0008270">
    <property type="term" value="F:zinc ion binding"/>
    <property type="evidence" value="ECO:0007669"/>
    <property type="project" value="UniProtKB-KW"/>
</dbReference>
<keyword evidence="4" id="KW-1003">Cell membrane</keyword>
<feature type="coiled-coil region" evidence="16">
    <location>
        <begin position="75"/>
        <end position="102"/>
    </location>
</feature>
<dbReference type="InterPro" id="IPR038508">
    <property type="entry name" value="ArfGAP_dom_sf"/>
</dbReference>
<dbReference type="FunFam" id="1.20.1270.60:FF:000025">
    <property type="entry name" value="arf-GAP with coiled-coil, ANK repeat and PH domain-containing protein 2"/>
    <property type="match status" value="1"/>
</dbReference>
<dbReference type="InterPro" id="IPR001164">
    <property type="entry name" value="ArfGAP_dom"/>
</dbReference>
<evidence type="ECO:0000256" key="6">
    <source>
        <dbReference type="ARBA" id="ARBA00022737"/>
    </source>
</evidence>
<evidence type="ECO:0000256" key="11">
    <source>
        <dbReference type="ARBA" id="ARBA00023054"/>
    </source>
</evidence>
<feature type="domain" description="PH" evidence="18">
    <location>
        <begin position="228"/>
        <end position="323"/>
    </location>
</feature>
<dbReference type="InterPro" id="IPR001849">
    <property type="entry name" value="PH_domain"/>
</dbReference>
<dbReference type="SUPFAM" id="SSF57863">
    <property type="entry name" value="ArfGap/RecO-like zinc finger"/>
    <property type="match status" value="1"/>
</dbReference>
<dbReference type="FunFam" id="2.30.29.30:FF:000026">
    <property type="entry name" value="Arf-GAP with coiled-coil, ANK repeat and PH domain-containing protein 2"/>
    <property type="match status" value="1"/>
</dbReference>
<dbReference type="PANTHER" id="PTHR23180">
    <property type="entry name" value="CENTAURIN/ARF"/>
    <property type="match status" value="1"/>
</dbReference>
<dbReference type="Gene3D" id="1.20.1270.60">
    <property type="entry name" value="Arfaptin homology (AH) domain/BAR domain"/>
    <property type="match status" value="1"/>
</dbReference>
<dbReference type="Pfam" id="PF16746">
    <property type="entry name" value="BAR_3"/>
    <property type="match status" value="1"/>
</dbReference>
<evidence type="ECO:0000256" key="5">
    <source>
        <dbReference type="ARBA" id="ARBA00022723"/>
    </source>
</evidence>
<comment type="function">
    <text evidence="15">GTPase-activating protein for the ADP ribosylation factor family.</text>
</comment>
<dbReference type="InterPro" id="IPR004148">
    <property type="entry name" value="BAR_dom"/>
</dbReference>
<evidence type="ECO:0000256" key="8">
    <source>
        <dbReference type="ARBA" id="ARBA00022771"/>
    </source>
</evidence>
<feature type="repeat" description="ANK" evidence="13">
    <location>
        <begin position="616"/>
        <end position="648"/>
    </location>
</feature>
<feature type="region of interest" description="Disordered" evidence="17">
    <location>
        <begin position="494"/>
        <end position="527"/>
    </location>
</feature>
<evidence type="ECO:0000256" key="12">
    <source>
        <dbReference type="ARBA" id="ARBA00023136"/>
    </source>
</evidence>
<evidence type="ECO:0000256" key="16">
    <source>
        <dbReference type="SAM" id="Coils"/>
    </source>
</evidence>
<dbReference type="PROSITE" id="PS50088">
    <property type="entry name" value="ANK_REPEAT"/>
    <property type="match status" value="2"/>
</dbReference>
<dbReference type="Proteomes" id="UP000694621">
    <property type="component" value="Unplaced"/>
</dbReference>
<evidence type="ECO:0000256" key="1">
    <source>
        <dbReference type="ARBA" id="ARBA00004236"/>
    </source>
</evidence>
<dbReference type="Gene3D" id="2.30.29.30">
    <property type="entry name" value="Pleckstrin-homology domain (PH domain)/Phosphotyrosine-binding domain (PTB)"/>
    <property type="match status" value="1"/>
</dbReference>
<evidence type="ECO:0000256" key="17">
    <source>
        <dbReference type="SAM" id="MobiDB-lite"/>
    </source>
</evidence>
<comment type="activity regulation">
    <text evidence="15">GAP activity stimulated by phosphatidylinositol 4,5-bisphosphate (PIP2) and phosphatidic acid.</text>
</comment>
<feature type="repeat" description="ANK" evidence="13">
    <location>
        <begin position="583"/>
        <end position="615"/>
    </location>
</feature>
<accession>A0A8B9JEZ6</accession>
<dbReference type="InterPro" id="IPR045258">
    <property type="entry name" value="ACAP1/2/3-like"/>
</dbReference>
<keyword evidence="7 15" id="KW-0967">Endosome</keyword>
<dbReference type="GO" id="GO:0005886">
    <property type="term" value="C:plasma membrane"/>
    <property type="evidence" value="ECO:0007669"/>
    <property type="project" value="UniProtKB-SubCell"/>
</dbReference>
<dbReference type="Pfam" id="PF12796">
    <property type="entry name" value="Ank_2"/>
    <property type="match status" value="1"/>
</dbReference>
<feature type="compositionally biased region" description="Basic and acidic residues" evidence="17">
    <location>
        <begin position="329"/>
        <end position="339"/>
    </location>
</feature>
<evidence type="ECO:0000256" key="9">
    <source>
        <dbReference type="ARBA" id="ARBA00022833"/>
    </source>
</evidence>
<dbReference type="FunFam" id="1.25.40.20:FF:000020">
    <property type="entry name" value="Arf-GAP with coiled-coil, ANK repeat and PH domain-containing protein 2"/>
    <property type="match status" value="1"/>
</dbReference>
<keyword evidence="5 15" id="KW-0479">Metal-binding</keyword>
<dbReference type="PROSITE" id="PS50003">
    <property type="entry name" value="PH_DOMAIN"/>
    <property type="match status" value="1"/>
</dbReference>
<keyword evidence="12" id="KW-0472">Membrane</keyword>
<keyword evidence="8 14" id="KW-0863">Zinc-finger</keyword>
<evidence type="ECO:0000256" key="14">
    <source>
        <dbReference type="PROSITE-ProRule" id="PRU00288"/>
    </source>
</evidence>
<evidence type="ECO:0000256" key="7">
    <source>
        <dbReference type="ARBA" id="ARBA00022753"/>
    </source>
</evidence>
<sequence length="714" mass="81072">MFFLVKLCIGMIDAGKAYNTANRQFVSGIRELAQQSAKDEVIEVIVVNVYFFSFHLQILFDQAQRSIKSQLQTFMKEDLRKFKEAKKQFDKVSEEKEAALIRNAQAPRNKQHEVEEATNILTATRKCFRHIVLDYVLQINVLQSKRRSEILKSMLSFMYAHLTFFHQGYDLFSELHPLMKQLGGQLDLLVVDAAKEKRDMEMKHSTIQQKDYSNDDTKLEYNVDADNGIVMEGYLFKRASNAFKTWNRRWFSIQNNQLVYQKKFKDNPTVVVEDLRLCTVKHCEDIERRFCFEVVSPTKSCMMQADSEKLRQAWIKAVQNSIATAFRDRSDDSELDRKSSPSTGSLDSATESREKSLKGESALQRVMAIPGNTSCCDCGQPDPKWASINLGITLCIQCSGIHRSLGVHVSKVRSLTLDTWEPELLKLMCELGNGVINQIYEARREELCAKKPQPGDPRQEVESYIKAKYVDRRFVRRPSDEELRLKVVSLSKQETRLSNCSEPPRAPPPTPKGRPESGASGGSPRVVLKKPVVSHSSMVVFMEPKEYSPGLQLYWAAFTRSLPDMAEALAHGAEVNWINTEEEKRTPLIMAVHGGSLVTCEFLLQNSASVNQQDSQGRGPLHHATILGHTGQVCLFLKRGANQNVSDIEDKTPLTIAVEAANADIVTLLRLAKMNEEMRELEGPYNPTGDETYQDIFQDFSQMASDDPEKLNRY</sequence>
<dbReference type="InterPro" id="IPR011993">
    <property type="entry name" value="PH-like_dom_sf"/>
</dbReference>
<dbReference type="Ensembl" id="ENSAMXT00005022806.1">
    <property type="protein sequence ID" value="ENSAMXP00005020633.1"/>
    <property type="gene ID" value="ENSAMXG00005004394.1"/>
</dbReference>
<dbReference type="PROSITE" id="PS50115">
    <property type="entry name" value="ARFGAP"/>
    <property type="match status" value="1"/>
</dbReference>
<dbReference type="PANTHER" id="PTHR23180:SF241">
    <property type="entry name" value="ARF-GAP WITH COILED-COIL, ANK REPEAT AND PH DOMAIN-CONTAINING PROTEIN 2"/>
    <property type="match status" value="1"/>
</dbReference>
<feature type="compositionally biased region" description="Polar residues" evidence="17">
    <location>
        <begin position="340"/>
        <end position="349"/>
    </location>
</feature>
<protein>
    <recommendedName>
        <fullName evidence="15">Arf-GAP with coiled-coil, ANK repeat and PH domain-containing protein</fullName>
        <shortName evidence="15">Cnt-b</shortName>
    </recommendedName>
    <alternativeName>
        <fullName evidence="15">Centaurin-beta</fullName>
    </alternativeName>
</protein>
<comment type="subcellular location">
    <subcellularLocation>
        <location evidence="1">Cell membrane</location>
    </subcellularLocation>
    <subcellularLocation>
        <location evidence="2 15">Endosome membrane</location>
        <topology evidence="2 15">Peripheral membrane protein</topology>
    </subcellularLocation>
</comment>
<dbReference type="InterPro" id="IPR002110">
    <property type="entry name" value="Ankyrin_rpt"/>
</dbReference>
<organism evidence="20 21">
    <name type="scientific">Astyanax mexicanus</name>
    <name type="common">Blind cave fish</name>
    <name type="synonym">Astyanax fasciatus mexicanus</name>
    <dbReference type="NCBI Taxonomy" id="7994"/>
    <lineage>
        <taxon>Eukaryota</taxon>
        <taxon>Metazoa</taxon>
        <taxon>Chordata</taxon>
        <taxon>Craniata</taxon>
        <taxon>Vertebrata</taxon>
        <taxon>Euteleostomi</taxon>
        <taxon>Actinopterygii</taxon>
        <taxon>Neopterygii</taxon>
        <taxon>Teleostei</taxon>
        <taxon>Ostariophysi</taxon>
        <taxon>Characiformes</taxon>
        <taxon>Characoidei</taxon>
        <taxon>Acestrorhamphidae</taxon>
        <taxon>Acestrorhamphinae</taxon>
        <taxon>Astyanax</taxon>
    </lineage>
</organism>
<dbReference type="CDD" id="cd13250">
    <property type="entry name" value="PH_ACAP"/>
    <property type="match status" value="1"/>
</dbReference>
<dbReference type="InterPro" id="IPR027267">
    <property type="entry name" value="AH/BAR_dom_sf"/>
</dbReference>
<name>A0A8B9JEZ6_ASTMX</name>
<dbReference type="Pfam" id="PF01412">
    <property type="entry name" value="ArfGap"/>
    <property type="match status" value="1"/>
</dbReference>
<keyword evidence="11 16" id="KW-0175">Coiled coil</keyword>
<dbReference type="SUPFAM" id="SSF48403">
    <property type="entry name" value="Ankyrin repeat"/>
    <property type="match status" value="1"/>
</dbReference>
<dbReference type="PROSITE" id="PS50297">
    <property type="entry name" value="ANK_REP_REGION"/>
    <property type="match status" value="1"/>
</dbReference>
<evidence type="ECO:0000256" key="13">
    <source>
        <dbReference type="PROSITE-ProRule" id="PRU00023"/>
    </source>
</evidence>
<dbReference type="PRINTS" id="PR00405">
    <property type="entry name" value="REVINTRACTNG"/>
</dbReference>
<evidence type="ECO:0000313" key="21">
    <source>
        <dbReference type="Proteomes" id="UP000694621"/>
    </source>
</evidence>
<dbReference type="SMART" id="SM00233">
    <property type="entry name" value="PH"/>
    <property type="match status" value="1"/>
</dbReference>
<keyword evidence="3 15" id="KW-0343">GTPase activation</keyword>
<evidence type="ECO:0000256" key="4">
    <source>
        <dbReference type="ARBA" id="ARBA00022475"/>
    </source>
</evidence>
<comment type="domain">
    <text evidence="15">The BAR domain mediates homodimerization, it can neither bind membrane nor impart curvature, but instead requires the neighboring PH domain to achieve these functions.</text>
</comment>
<dbReference type="Pfam" id="PF00169">
    <property type="entry name" value="PH"/>
    <property type="match status" value="1"/>
</dbReference>
<dbReference type="AlphaFoldDB" id="A0A8B9JEZ6"/>
<reference evidence="20" key="1">
    <citation type="submission" date="2025-08" db="UniProtKB">
        <authorList>
            <consortium name="Ensembl"/>
        </authorList>
    </citation>
    <scope>IDENTIFICATION</scope>
</reference>
<evidence type="ECO:0000256" key="2">
    <source>
        <dbReference type="ARBA" id="ARBA00004481"/>
    </source>
</evidence>
<feature type="region of interest" description="Disordered" evidence="17">
    <location>
        <begin position="329"/>
        <end position="358"/>
    </location>
</feature>
<dbReference type="FunFam" id="1.10.220.150:FF:000007">
    <property type="entry name" value="Arf-GAP with coiled-coil, ANK repeat and PH domain-containing protein 2"/>
    <property type="match status" value="1"/>
</dbReference>
<proteinExistence type="predicted"/>
<keyword evidence="9 15" id="KW-0862">Zinc</keyword>
<keyword evidence="10 13" id="KW-0040">ANK repeat</keyword>
<evidence type="ECO:0000259" key="18">
    <source>
        <dbReference type="PROSITE" id="PS50003"/>
    </source>
</evidence>
<feature type="domain" description="Arf-GAP" evidence="19">
    <location>
        <begin position="360"/>
        <end position="482"/>
    </location>
</feature>
<dbReference type="SMART" id="SM00248">
    <property type="entry name" value="ANK"/>
    <property type="match status" value="3"/>
</dbReference>
<evidence type="ECO:0000259" key="19">
    <source>
        <dbReference type="PROSITE" id="PS50115"/>
    </source>
</evidence>
<evidence type="ECO:0000256" key="15">
    <source>
        <dbReference type="RuleBase" id="RU369028"/>
    </source>
</evidence>
<dbReference type="Gene3D" id="1.10.220.150">
    <property type="entry name" value="Arf GTPase activating protein"/>
    <property type="match status" value="1"/>
</dbReference>
<evidence type="ECO:0000256" key="10">
    <source>
        <dbReference type="ARBA" id="ARBA00023043"/>
    </source>
</evidence>
<dbReference type="GO" id="GO:0005096">
    <property type="term" value="F:GTPase activator activity"/>
    <property type="evidence" value="ECO:0007669"/>
    <property type="project" value="UniProtKB-KW"/>
</dbReference>
<dbReference type="InterPro" id="IPR037278">
    <property type="entry name" value="ARFGAP/RecO"/>
</dbReference>
<dbReference type="InterPro" id="IPR036770">
    <property type="entry name" value="Ankyrin_rpt-contain_sf"/>
</dbReference>